<reference evidence="2 3" key="1">
    <citation type="submission" date="2023-12" db="EMBL/GenBank/DDBJ databases">
        <title>Amycolatopsis sp. V23-08.</title>
        <authorList>
            <person name="Somphong A."/>
        </authorList>
    </citation>
    <scope>NUCLEOTIDE SEQUENCE [LARGE SCALE GENOMIC DNA]</scope>
    <source>
        <strain evidence="2 3">V23-08</strain>
    </source>
</reference>
<dbReference type="HAMAP" id="MF_01187">
    <property type="entry name" value="UPF0434"/>
    <property type="match status" value="1"/>
</dbReference>
<dbReference type="Pfam" id="PF03966">
    <property type="entry name" value="Trm112p"/>
    <property type="match status" value="1"/>
</dbReference>
<dbReference type="RefSeq" id="WP_323323309.1">
    <property type="nucleotide sequence ID" value="NZ_JAYFSI010000001.1"/>
</dbReference>
<comment type="similarity">
    <text evidence="1">Belongs to the UPF0434 family.</text>
</comment>
<protein>
    <recommendedName>
        <fullName evidence="1">UPF0434 protein VA596_02915</fullName>
    </recommendedName>
</protein>
<accession>A0ABU5QX76</accession>
<evidence type="ECO:0000313" key="3">
    <source>
        <dbReference type="Proteomes" id="UP001304298"/>
    </source>
</evidence>
<name>A0ABU5QX76_9PSEU</name>
<dbReference type="SUPFAM" id="SSF158997">
    <property type="entry name" value="Trm112p-like"/>
    <property type="match status" value="1"/>
</dbReference>
<dbReference type="EMBL" id="JAYFSI010000001">
    <property type="protein sequence ID" value="MEA5358473.1"/>
    <property type="molecule type" value="Genomic_DNA"/>
</dbReference>
<evidence type="ECO:0000256" key="1">
    <source>
        <dbReference type="HAMAP-Rule" id="MF_01187"/>
    </source>
</evidence>
<sequence length="74" mass="7528">MALTLDAQLLEILACPSPDHAPLRPGTPGDPEADALTCTECGRVYPVRDGIPVLLLDEATGGPAESEASDADGA</sequence>
<proteinExistence type="inferred from homology"/>
<gene>
    <name evidence="2" type="ORF">VA596_02915</name>
</gene>
<dbReference type="Proteomes" id="UP001304298">
    <property type="component" value="Unassembled WGS sequence"/>
</dbReference>
<dbReference type="Gene3D" id="2.20.25.10">
    <property type="match status" value="1"/>
</dbReference>
<dbReference type="InterPro" id="IPR005651">
    <property type="entry name" value="Trm112-like"/>
</dbReference>
<evidence type="ECO:0000313" key="2">
    <source>
        <dbReference type="EMBL" id="MEA5358473.1"/>
    </source>
</evidence>
<comment type="caution">
    <text evidence="2">The sequence shown here is derived from an EMBL/GenBank/DDBJ whole genome shotgun (WGS) entry which is preliminary data.</text>
</comment>
<organism evidence="2 3">
    <name type="scientific">Amycolatopsis heterodermiae</name>
    <dbReference type="NCBI Taxonomy" id="3110235"/>
    <lineage>
        <taxon>Bacteria</taxon>
        <taxon>Bacillati</taxon>
        <taxon>Actinomycetota</taxon>
        <taxon>Actinomycetes</taxon>
        <taxon>Pseudonocardiales</taxon>
        <taxon>Pseudonocardiaceae</taxon>
        <taxon>Amycolatopsis</taxon>
    </lineage>
</organism>
<keyword evidence="3" id="KW-1185">Reference proteome</keyword>